<gene>
    <name evidence="1" type="ORF">A5710_14465</name>
</gene>
<dbReference type="EMBL" id="LZKG01000034">
    <property type="protein sequence ID" value="OBI32788.1"/>
    <property type="molecule type" value="Genomic_DNA"/>
</dbReference>
<proteinExistence type="predicted"/>
<dbReference type="Proteomes" id="UP000093943">
    <property type="component" value="Unassembled WGS sequence"/>
</dbReference>
<evidence type="ECO:0008006" key="3">
    <source>
        <dbReference type="Google" id="ProtNLM"/>
    </source>
</evidence>
<evidence type="ECO:0000313" key="1">
    <source>
        <dbReference type="EMBL" id="OBI32788.1"/>
    </source>
</evidence>
<organism evidence="1 2">
    <name type="scientific">Mycolicibacter sinensis (strain JDM601)</name>
    <name type="common">Mycobacterium sinense</name>
    <dbReference type="NCBI Taxonomy" id="875328"/>
    <lineage>
        <taxon>Bacteria</taxon>
        <taxon>Bacillati</taxon>
        <taxon>Actinomycetota</taxon>
        <taxon>Actinomycetes</taxon>
        <taxon>Mycobacteriales</taxon>
        <taxon>Mycobacteriaceae</taxon>
        <taxon>Mycolicibacter</taxon>
    </lineage>
</organism>
<dbReference type="AlphaFoldDB" id="A0A1A2NQN0"/>
<sequence length="220" mass="25485">MGNWAFYDHHFGPARLGHYLAFTGGDKSRAMELYRWNTAVSAAFWESFAYFEVAFRNAVDRRMSQRHTQLGRSGHWIFDDACELGRDAGGLGRHRRPYVDVDEAKRRVRRNRKSLNSGQIISELSFGFWHQMVSKKQTFLWPDLVSAFPHAPNRNLGTIHDPISRLREFRNRIGHHHRVWSEDIAGRYADLLGVSGFLDPALRTFIDGHSRVPTMLAHRP</sequence>
<name>A0A1A2NQN0_MYCSD</name>
<dbReference type="OrthoDB" id="3418622at2"/>
<accession>A0A1A2NQN0</accession>
<evidence type="ECO:0000313" key="2">
    <source>
        <dbReference type="Proteomes" id="UP000093943"/>
    </source>
</evidence>
<protein>
    <recommendedName>
        <fullName evidence="3">Abi-like protein</fullName>
    </recommendedName>
</protein>
<reference evidence="2" key="1">
    <citation type="submission" date="2016-06" db="EMBL/GenBank/DDBJ databases">
        <authorList>
            <person name="Sutton G."/>
            <person name="Brinkac L."/>
            <person name="Sanka R."/>
            <person name="Adams M."/>
            <person name="Lau E."/>
            <person name="Sam S."/>
            <person name="Sreng N."/>
            <person name="Him V."/>
            <person name="Kerleguer A."/>
            <person name="Cheng S."/>
        </authorList>
    </citation>
    <scope>NUCLEOTIDE SEQUENCE [LARGE SCALE GENOMIC DNA]</scope>
    <source>
        <strain evidence="2">E1876</strain>
    </source>
</reference>
<comment type="caution">
    <text evidence="1">The sequence shown here is derived from an EMBL/GenBank/DDBJ whole genome shotgun (WGS) entry which is preliminary data.</text>
</comment>
<dbReference type="RefSeq" id="WP_064922354.1">
    <property type="nucleotide sequence ID" value="NZ_LZJK01000096.1"/>
</dbReference>